<dbReference type="EMBL" id="PGCI01000087">
    <property type="protein sequence ID" value="PLW41624.1"/>
    <property type="molecule type" value="Genomic_DNA"/>
</dbReference>
<name>A0A2N5SUM3_9BASI</name>
<sequence>MGVGNLPAQMLFGNADDADAGLGVWARMGLPYQGCLKRSECTEERKCNQIEMWEKKPWMRIPGFWGLPKSPRDLWRLETDSMYTSTQVPMADFADPSGSMLELPEKHR</sequence>
<gene>
    <name evidence="3" type="ORF">PCASD_05409</name>
    <name evidence="2" type="ORF">PCASD_13331</name>
</gene>
<organism evidence="2 4">
    <name type="scientific">Puccinia coronata f. sp. avenae</name>
    <dbReference type="NCBI Taxonomy" id="200324"/>
    <lineage>
        <taxon>Eukaryota</taxon>
        <taxon>Fungi</taxon>
        <taxon>Dikarya</taxon>
        <taxon>Basidiomycota</taxon>
        <taxon>Pucciniomycotina</taxon>
        <taxon>Pucciniomycetes</taxon>
        <taxon>Pucciniales</taxon>
        <taxon>Pucciniaceae</taxon>
        <taxon>Puccinia</taxon>
    </lineage>
</organism>
<evidence type="ECO:0000313" key="4">
    <source>
        <dbReference type="Proteomes" id="UP000235392"/>
    </source>
</evidence>
<dbReference type="AlphaFoldDB" id="A0A2N5SUM3"/>
<reference evidence="2 4" key="1">
    <citation type="submission" date="2017-11" db="EMBL/GenBank/DDBJ databases">
        <title>De novo assembly and phasing of dikaryotic genomes from two isolates of Puccinia coronata f. sp. avenae, the causal agent of oat crown rust.</title>
        <authorList>
            <person name="Miller M.E."/>
            <person name="Zhang Y."/>
            <person name="Omidvar V."/>
            <person name="Sperschneider J."/>
            <person name="Schwessinger B."/>
            <person name="Raley C."/>
            <person name="Palmer J.M."/>
            <person name="Garnica D."/>
            <person name="Upadhyaya N."/>
            <person name="Rathjen J."/>
            <person name="Taylor J.M."/>
            <person name="Park R.F."/>
            <person name="Dodds P.N."/>
            <person name="Hirsch C.D."/>
            <person name="Kianian S.F."/>
            <person name="Figueroa M."/>
        </authorList>
    </citation>
    <scope>NUCLEOTIDE SEQUENCE [LARGE SCALE GENOMIC DNA]</scope>
    <source>
        <strain evidence="2">12SD80</strain>
    </source>
</reference>
<evidence type="ECO:0000313" key="3">
    <source>
        <dbReference type="EMBL" id="PLW41624.1"/>
    </source>
</evidence>
<evidence type="ECO:0000313" key="2">
    <source>
        <dbReference type="EMBL" id="PLW16926.1"/>
    </source>
</evidence>
<accession>A0A2N5SUM3</accession>
<comment type="caution">
    <text evidence="2">The sequence shown here is derived from an EMBL/GenBank/DDBJ whole genome shotgun (WGS) entry which is preliminary data.</text>
</comment>
<dbReference type="EMBL" id="PGCI01000761">
    <property type="protein sequence ID" value="PLW16926.1"/>
    <property type="molecule type" value="Genomic_DNA"/>
</dbReference>
<dbReference type="Proteomes" id="UP000235392">
    <property type="component" value="Unassembled WGS sequence"/>
</dbReference>
<protein>
    <submittedName>
        <fullName evidence="2">Uncharacterized protein</fullName>
    </submittedName>
</protein>
<evidence type="ECO:0000256" key="1">
    <source>
        <dbReference type="SAM" id="MobiDB-lite"/>
    </source>
</evidence>
<proteinExistence type="predicted"/>
<feature type="region of interest" description="Disordered" evidence="1">
    <location>
        <begin position="88"/>
        <end position="108"/>
    </location>
</feature>